<sequence length="125" mass="13862">MAKSSLVAAGCVEEWVQKSISDFTAKKKDGLEHNLVAIFGGVKNREVLMGQLRAVLTPLNVKEVNLFAHEDCLAYAARKFSSDDLEKEALQNDLRNTRAAIMAETPKLKVKAFIVTKSEKILEVE</sequence>
<evidence type="ECO:0000313" key="2">
    <source>
        <dbReference type="Proteomes" id="UP000034826"/>
    </source>
</evidence>
<protein>
    <submittedName>
        <fullName evidence="1">Uncharacterized protein</fullName>
    </submittedName>
</protein>
<dbReference type="AlphaFoldDB" id="A0A0G1J5L1"/>
<organism evidence="1 2">
    <name type="scientific">Candidatus Woesebacteria bacterium GW2011_GWA2_44_33</name>
    <dbReference type="NCBI Taxonomy" id="1618564"/>
    <lineage>
        <taxon>Bacteria</taxon>
        <taxon>Candidatus Woeseibacteriota</taxon>
    </lineage>
</organism>
<reference evidence="1 2" key="1">
    <citation type="journal article" date="2015" name="Nature">
        <title>rRNA introns, odd ribosomes, and small enigmatic genomes across a large radiation of phyla.</title>
        <authorList>
            <person name="Brown C.T."/>
            <person name="Hug L.A."/>
            <person name="Thomas B.C."/>
            <person name="Sharon I."/>
            <person name="Castelle C.J."/>
            <person name="Singh A."/>
            <person name="Wilkins M.J."/>
            <person name="Williams K.H."/>
            <person name="Banfield J.F."/>
        </authorList>
    </citation>
    <scope>NUCLEOTIDE SEQUENCE [LARGE SCALE GENOMIC DNA]</scope>
</reference>
<dbReference type="Proteomes" id="UP000034826">
    <property type="component" value="Unassembled WGS sequence"/>
</dbReference>
<gene>
    <name evidence="1" type="ORF">UW60_C0021G0019</name>
</gene>
<proteinExistence type="predicted"/>
<dbReference type="EMBL" id="LCIY01000021">
    <property type="protein sequence ID" value="KKT66603.1"/>
    <property type="molecule type" value="Genomic_DNA"/>
</dbReference>
<accession>A0A0G1J5L1</accession>
<evidence type="ECO:0000313" key="1">
    <source>
        <dbReference type="EMBL" id="KKT66603.1"/>
    </source>
</evidence>
<comment type="caution">
    <text evidence="1">The sequence shown here is derived from an EMBL/GenBank/DDBJ whole genome shotgun (WGS) entry which is preliminary data.</text>
</comment>
<name>A0A0G1J5L1_9BACT</name>